<dbReference type="EMBL" id="NCKV01025865">
    <property type="protein sequence ID" value="RWS19460.1"/>
    <property type="molecule type" value="Genomic_DNA"/>
</dbReference>
<accession>A0A443RW50</accession>
<dbReference type="InterPro" id="IPR016186">
    <property type="entry name" value="C-type_lectin-like/link_sf"/>
</dbReference>
<dbReference type="AlphaFoldDB" id="A0A443RW50"/>
<evidence type="ECO:0000313" key="2">
    <source>
        <dbReference type="EMBL" id="RWS19460.1"/>
    </source>
</evidence>
<keyword evidence="3" id="KW-1185">Reference proteome</keyword>
<name>A0A443RW50_9ACAR</name>
<dbReference type="InterPro" id="IPR016187">
    <property type="entry name" value="CTDL_fold"/>
</dbReference>
<organism evidence="2 3">
    <name type="scientific">Leptotrombidium deliense</name>
    <dbReference type="NCBI Taxonomy" id="299467"/>
    <lineage>
        <taxon>Eukaryota</taxon>
        <taxon>Metazoa</taxon>
        <taxon>Ecdysozoa</taxon>
        <taxon>Arthropoda</taxon>
        <taxon>Chelicerata</taxon>
        <taxon>Arachnida</taxon>
        <taxon>Acari</taxon>
        <taxon>Acariformes</taxon>
        <taxon>Trombidiformes</taxon>
        <taxon>Prostigmata</taxon>
        <taxon>Anystina</taxon>
        <taxon>Parasitengona</taxon>
        <taxon>Trombiculoidea</taxon>
        <taxon>Trombiculidae</taxon>
        <taxon>Leptotrombidium</taxon>
    </lineage>
</organism>
<feature type="chain" id="PRO_5019249985" evidence="1">
    <location>
        <begin position="23"/>
        <end position="87"/>
    </location>
</feature>
<dbReference type="OrthoDB" id="6336996at2759"/>
<comment type="caution">
    <text evidence="2">The sequence shown here is derived from an EMBL/GenBank/DDBJ whole genome shotgun (WGS) entry which is preliminary data.</text>
</comment>
<dbReference type="Gene3D" id="3.10.100.10">
    <property type="entry name" value="Mannose-Binding Protein A, subunit A"/>
    <property type="match status" value="1"/>
</dbReference>
<sequence>MFATRFFLYFAVVFLLKKEADSACPQYWYELGTKCYYHNNTIATVVGNFELCRSLNASMVSIHSEKENEHLKTILDSTKEYWLGGIQ</sequence>
<keyword evidence="1" id="KW-0732">Signal</keyword>
<dbReference type="STRING" id="299467.A0A443RW50"/>
<evidence type="ECO:0000256" key="1">
    <source>
        <dbReference type="SAM" id="SignalP"/>
    </source>
</evidence>
<feature type="non-terminal residue" evidence="2">
    <location>
        <position position="87"/>
    </location>
</feature>
<feature type="signal peptide" evidence="1">
    <location>
        <begin position="1"/>
        <end position="22"/>
    </location>
</feature>
<proteinExistence type="predicted"/>
<reference evidence="2 3" key="1">
    <citation type="journal article" date="2018" name="Gigascience">
        <title>Genomes of trombidid mites reveal novel predicted allergens and laterally-transferred genes associated with secondary metabolism.</title>
        <authorList>
            <person name="Dong X."/>
            <person name="Chaisiri K."/>
            <person name="Xia D."/>
            <person name="Armstrong S.D."/>
            <person name="Fang Y."/>
            <person name="Donnelly M.J."/>
            <person name="Kadowaki T."/>
            <person name="McGarry J.W."/>
            <person name="Darby A.C."/>
            <person name="Makepeace B.L."/>
        </authorList>
    </citation>
    <scope>NUCLEOTIDE SEQUENCE [LARGE SCALE GENOMIC DNA]</scope>
    <source>
        <strain evidence="2">UoL-UT</strain>
    </source>
</reference>
<dbReference type="SUPFAM" id="SSF56436">
    <property type="entry name" value="C-type lectin-like"/>
    <property type="match status" value="1"/>
</dbReference>
<evidence type="ECO:0000313" key="3">
    <source>
        <dbReference type="Proteomes" id="UP000288716"/>
    </source>
</evidence>
<dbReference type="VEuPathDB" id="VectorBase:LDEU012580"/>
<dbReference type="Proteomes" id="UP000288716">
    <property type="component" value="Unassembled WGS sequence"/>
</dbReference>
<protein>
    <submittedName>
        <fullName evidence="2">Ladderlectin-like protein</fullName>
    </submittedName>
</protein>
<gene>
    <name evidence="2" type="ORF">B4U80_14425</name>
</gene>